<evidence type="ECO:0000313" key="2">
    <source>
        <dbReference type="Proteomes" id="UP000183569"/>
    </source>
</evidence>
<proteinExistence type="predicted"/>
<dbReference type="Proteomes" id="UP000183569">
    <property type="component" value="Unassembled WGS sequence"/>
</dbReference>
<dbReference type="RefSeq" id="WP_025263809.1">
    <property type="nucleotide sequence ID" value="NZ_FMUI01000016.1"/>
</dbReference>
<protein>
    <submittedName>
        <fullName evidence="1">Uncharacterized protein</fullName>
    </submittedName>
</protein>
<accession>A0A1G4Z5K1</accession>
<evidence type="ECO:0000313" key="1">
    <source>
        <dbReference type="EMBL" id="SCX60933.1"/>
    </source>
</evidence>
<reference evidence="1 2" key="1">
    <citation type="submission" date="2016-10" db="EMBL/GenBank/DDBJ databases">
        <authorList>
            <person name="Varghese N."/>
            <person name="Submissions S."/>
        </authorList>
    </citation>
    <scope>NUCLEOTIDE SEQUENCE [LARGE SCALE GENOMIC DNA]</scope>
    <source>
        <strain evidence="1 2">CGMCC 1.12102</strain>
    </source>
</reference>
<sequence>MVMDKNYLLFCAALSEVARDNCKAGINNRESELFLDRIYKEYLRSSLPAPDISWVKSIPKNTKSWMKKVLCENLLFMKSAPEWIREPSWRFIDDKAMVFIDQIEFADNEVINNNLAPGNVLYVFSGKKESDDGWEMVIKMVMQDRNSVGTSFID</sequence>
<name>A0A1G4Z5K1_9ENTR</name>
<gene>
    <name evidence="1" type="ORF">SAMN02927897_04033</name>
</gene>
<dbReference type="AlphaFoldDB" id="A0A1G4Z5K1"/>
<dbReference type="EMBL" id="FMUI01000016">
    <property type="protein sequence ID" value="SCX60933.1"/>
    <property type="molecule type" value="Genomic_DNA"/>
</dbReference>
<organism evidence="1 2">
    <name type="scientific">Kosakonia sacchari</name>
    <dbReference type="NCBI Taxonomy" id="1158459"/>
    <lineage>
        <taxon>Bacteria</taxon>
        <taxon>Pseudomonadati</taxon>
        <taxon>Pseudomonadota</taxon>
        <taxon>Gammaproteobacteria</taxon>
        <taxon>Enterobacterales</taxon>
        <taxon>Enterobacteriaceae</taxon>
        <taxon>Kosakonia</taxon>
    </lineage>
</organism>
<comment type="caution">
    <text evidence="1">The sequence shown here is derived from an EMBL/GenBank/DDBJ whole genome shotgun (WGS) entry which is preliminary data.</text>
</comment>
<dbReference type="GeneID" id="23844866"/>